<keyword evidence="1" id="KW-0732">Signal</keyword>
<reference evidence="2 3" key="1">
    <citation type="submission" date="2015-07" db="EMBL/GenBank/DDBJ databases">
        <title>The genome of Pseudoloma neurophilia, a relevant intracellular parasite of the zebrafish.</title>
        <authorList>
            <person name="Ndikumana S."/>
            <person name="Pelin A."/>
            <person name="Sanders J."/>
            <person name="Corradi N."/>
        </authorList>
    </citation>
    <scope>NUCLEOTIDE SEQUENCE [LARGE SCALE GENOMIC DNA]</scope>
    <source>
        <strain evidence="2 3">MK1</strain>
    </source>
</reference>
<protein>
    <submittedName>
        <fullName evidence="2">Uncharacterized protein</fullName>
    </submittedName>
</protein>
<keyword evidence="3" id="KW-1185">Reference proteome</keyword>
<accession>A0A0R0LYM9</accession>
<evidence type="ECO:0000313" key="2">
    <source>
        <dbReference type="EMBL" id="KRH92164.1"/>
    </source>
</evidence>
<organism evidence="2 3">
    <name type="scientific">Pseudoloma neurophilia</name>
    <dbReference type="NCBI Taxonomy" id="146866"/>
    <lineage>
        <taxon>Eukaryota</taxon>
        <taxon>Fungi</taxon>
        <taxon>Fungi incertae sedis</taxon>
        <taxon>Microsporidia</taxon>
        <taxon>Pseudoloma</taxon>
    </lineage>
</organism>
<feature type="chain" id="PRO_5006399023" evidence="1">
    <location>
        <begin position="19"/>
        <end position="43"/>
    </location>
</feature>
<gene>
    <name evidence="2" type="ORF">M153_105840002</name>
</gene>
<dbReference type="EMBL" id="LGUB01001149">
    <property type="protein sequence ID" value="KRH92164.1"/>
    <property type="molecule type" value="Genomic_DNA"/>
</dbReference>
<feature type="signal peptide" evidence="1">
    <location>
        <begin position="1"/>
        <end position="18"/>
    </location>
</feature>
<name>A0A0R0LYM9_9MICR</name>
<dbReference type="Proteomes" id="UP000051530">
    <property type="component" value="Unassembled WGS sequence"/>
</dbReference>
<evidence type="ECO:0000313" key="3">
    <source>
        <dbReference type="Proteomes" id="UP000051530"/>
    </source>
</evidence>
<evidence type="ECO:0000256" key="1">
    <source>
        <dbReference type="SAM" id="SignalP"/>
    </source>
</evidence>
<sequence length="43" mass="4913">SDHMIVLLLFLVYPLSKFVKEVSVSVIFGTNFLVDIAWAEKRS</sequence>
<dbReference type="VEuPathDB" id="MicrosporidiaDB:M153_105840002"/>
<dbReference type="AlphaFoldDB" id="A0A0R0LYM9"/>
<feature type="non-terminal residue" evidence="2">
    <location>
        <position position="1"/>
    </location>
</feature>
<proteinExistence type="predicted"/>
<comment type="caution">
    <text evidence="2">The sequence shown here is derived from an EMBL/GenBank/DDBJ whole genome shotgun (WGS) entry which is preliminary data.</text>
</comment>